<keyword evidence="4" id="KW-1185">Reference proteome</keyword>
<protein>
    <submittedName>
        <fullName evidence="3">Uncharacterized protein</fullName>
    </submittedName>
</protein>
<reference evidence="3 4" key="1">
    <citation type="submission" date="2021-07" db="EMBL/GenBank/DDBJ databases">
        <authorList>
            <person name="Palmer J.M."/>
        </authorList>
    </citation>
    <scope>NUCLEOTIDE SEQUENCE [LARGE SCALE GENOMIC DNA]</scope>
    <source>
        <strain evidence="3 4">AT_MEX2019</strain>
        <tissue evidence="3">Muscle</tissue>
    </source>
</reference>
<evidence type="ECO:0000256" key="2">
    <source>
        <dbReference type="SAM" id="Phobius"/>
    </source>
</evidence>
<evidence type="ECO:0000313" key="3">
    <source>
        <dbReference type="EMBL" id="MED6254875.1"/>
    </source>
</evidence>
<comment type="caution">
    <text evidence="3">The sequence shown here is derived from an EMBL/GenBank/DDBJ whole genome shotgun (WGS) entry which is preliminary data.</text>
</comment>
<gene>
    <name evidence="3" type="ORF">ATANTOWER_001425</name>
</gene>
<feature type="region of interest" description="Disordered" evidence="1">
    <location>
        <begin position="1"/>
        <end position="27"/>
    </location>
</feature>
<keyword evidence="2" id="KW-0812">Transmembrane</keyword>
<evidence type="ECO:0000256" key="1">
    <source>
        <dbReference type="SAM" id="MobiDB-lite"/>
    </source>
</evidence>
<sequence length="103" mass="11573">MSERQHNQKALVSISHQKENWTSGSPLRDLREPRQILVSIMLNPVSSPVVVYVWFVLRFHDVYITAALQKVLGSNPGLGFSERSLHVLPLDGWFLSGYSGLLG</sequence>
<accession>A0ABU7BZ98</accession>
<proteinExistence type="predicted"/>
<feature type="transmembrane region" description="Helical" evidence="2">
    <location>
        <begin position="36"/>
        <end position="57"/>
    </location>
</feature>
<keyword evidence="2" id="KW-1133">Transmembrane helix</keyword>
<name>A0ABU7BZ98_9TELE</name>
<dbReference type="Proteomes" id="UP001345963">
    <property type="component" value="Unassembled WGS sequence"/>
</dbReference>
<evidence type="ECO:0000313" key="4">
    <source>
        <dbReference type="Proteomes" id="UP001345963"/>
    </source>
</evidence>
<keyword evidence="2" id="KW-0472">Membrane</keyword>
<organism evidence="3 4">
    <name type="scientific">Ataeniobius toweri</name>
    <dbReference type="NCBI Taxonomy" id="208326"/>
    <lineage>
        <taxon>Eukaryota</taxon>
        <taxon>Metazoa</taxon>
        <taxon>Chordata</taxon>
        <taxon>Craniata</taxon>
        <taxon>Vertebrata</taxon>
        <taxon>Euteleostomi</taxon>
        <taxon>Actinopterygii</taxon>
        <taxon>Neopterygii</taxon>
        <taxon>Teleostei</taxon>
        <taxon>Neoteleostei</taxon>
        <taxon>Acanthomorphata</taxon>
        <taxon>Ovalentaria</taxon>
        <taxon>Atherinomorphae</taxon>
        <taxon>Cyprinodontiformes</taxon>
        <taxon>Goodeidae</taxon>
        <taxon>Ataeniobius</taxon>
    </lineage>
</organism>
<dbReference type="EMBL" id="JAHUTI010069986">
    <property type="protein sequence ID" value="MED6254875.1"/>
    <property type="molecule type" value="Genomic_DNA"/>
</dbReference>